<dbReference type="EMBL" id="KE504122">
    <property type="protein sequence ID" value="EPT06021.1"/>
    <property type="molecule type" value="Genomic_DNA"/>
</dbReference>
<dbReference type="Gene3D" id="1.10.287.110">
    <property type="entry name" value="DnaJ domain"/>
    <property type="match status" value="1"/>
</dbReference>
<proteinExistence type="predicted"/>
<organism evidence="3 4">
    <name type="scientific">Fomitopsis schrenkii</name>
    <name type="common">Brown rot fungus</name>
    <dbReference type="NCBI Taxonomy" id="2126942"/>
    <lineage>
        <taxon>Eukaryota</taxon>
        <taxon>Fungi</taxon>
        <taxon>Dikarya</taxon>
        <taxon>Basidiomycota</taxon>
        <taxon>Agaricomycotina</taxon>
        <taxon>Agaricomycetes</taxon>
        <taxon>Polyporales</taxon>
        <taxon>Fomitopsis</taxon>
    </lineage>
</organism>
<dbReference type="PROSITE" id="PS00636">
    <property type="entry name" value="DNAJ_1"/>
    <property type="match status" value="1"/>
</dbReference>
<dbReference type="Pfam" id="PF23302">
    <property type="entry name" value="HTH_DNAJC9"/>
    <property type="match status" value="1"/>
</dbReference>
<name>S8FY41_FOMSC</name>
<dbReference type="STRING" id="743788.S8FY41"/>
<dbReference type="SUPFAM" id="SSF46565">
    <property type="entry name" value="Chaperone J-domain"/>
    <property type="match status" value="1"/>
</dbReference>
<dbReference type="InterPro" id="IPR018253">
    <property type="entry name" value="DnaJ_domain_CS"/>
</dbReference>
<feature type="compositionally biased region" description="Basic residues" evidence="1">
    <location>
        <begin position="289"/>
        <end position="298"/>
    </location>
</feature>
<dbReference type="InterPro" id="IPR001623">
    <property type="entry name" value="DnaJ_domain"/>
</dbReference>
<evidence type="ECO:0000256" key="1">
    <source>
        <dbReference type="SAM" id="MobiDB-lite"/>
    </source>
</evidence>
<feature type="region of interest" description="Disordered" evidence="1">
    <location>
        <begin position="224"/>
        <end position="257"/>
    </location>
</feature>
<dbReference type="SMART" id="SM00271">
    <property type="entry name" value="DnaJ"/>
    <property type="match status" value="1"/>
</dbReference>
<feature type="region of interest" description="Disordered" evidence="1">
    <location>
        <begin position="281"/>
        <end position="361"/>
    </location>
</feature>
<evidence type="ECO:0000313" key="4">
    <source>
        <dbReference type="Proteomes" id="UP000015241"/>
    </source>
</evidence>
<dbReference type="CDD" id="cd06257">
    <property type="entry name" value="DnaJ"/>
    <property type="match status" value="1"/>
</dbReference>
<dbReference type="GO" id="GO:0005737">
    <property type="term" value="C:cytoplasm"/>
    <property type="evidence" value="ECO:0007669"/>
    <property type="project" value="TreeGrafter"/>
</dbReference>
<dbReference type="Pfam" id="PF00226">
    <property type="entry name" value="DnaJ"/>
    <property type="match status" value="1"/>
</dbReference>
<dbReference type="PRINTS" id="PR00625">
    <property type="entry name" value="JDOMAIN"/>
</dbReference>
<evidence type="ECO:0000259" key="2">
    <source>
        <dbReference type="PROSITE" id="PS50076"/>
    </source>
</evidence>
<dbReference type="HOGENOM" id="CLU_055868_0_0_1"/>
<dbReference type="PANTHER" id="PTHR44144:SF1">
    <property type="entry name" value="DNAJ HOMOLOG SUBFAMILY C MEMBER 9"/>
    <property type="match status" value="1"/>
</dbReference>
<gene>
    <name evidence="3" type="ORF">FOMPIDRAFT_148197</name>
</gene>
<dbReference type="GO" id="GO:0005634">
    <property type="term" value="C:nucleus"/>
    <property type="evidence" value="ECO:0007669"/>
    <property type="project" value="TreeGrafter"/>
</dbReference>
<feature type="compositionally biased region" description="Basic residues" evidence="1">
    <location>
        <begin position="229"/>
        <end position="244"/>
    </location>
</feature>
<dbReference type="InterPro" id="IPR056453">
    <property type="entry name" value="HTH_DNAJC9"/>
</dbReference>
<dbReference type="PROSITE" id="PS50076">
    <property type="entry name" value="DNAJ_2"/>
    <property type="match status" value="1"/>
</dbReference>
<dbReference type="AlphaFoldDB" id="S8FY41"/>
<feature type="domain" description="J" evidence="2">
    <location>
        <begin position="19"/>
        <end position="89"/>
    </location>
</feature>
<dbReference type="InterPro" id="IPR052594">
    <property type="entry name" value="J_domain-containing_protein"/>
</dbReference>
<keyword evidence="4" id="KW-1185">Reference proteome</keyword>
<feature type="compositionally biased region" description="Basic residues" evidence="1">
    <location>
        <begin position="349"/>
        <end position="361"/>
    </location>
</feature>
<dbReference type="InParanoid" id="S8FY41"/>
<sequence>MDDTADPISQFFPDPDSVDLYEVLSVAHTAKPDDIKKAYRRLALAHHPDKHATASDSAKADASLKFQQVSFAYAVLSDEKRRSRYDKTGKTDEGGGLEPGEGGWEAYFEDLFDSVTKEKLDEHKKQYQGSEEEIEDVKQAYIETNGSIGEMINHIPHSTHDDEARFVVLVSKLIQEGTLSSLPNWESSTKDEKAKLVRKKQGQKEAKEAEELAKELGVWDEFYGSGKAGARKGKGGGKGKGKGKATKEGSEAGEEEDVSALQALILKKRKNMDSFFDGLAEKYAEPAPKGKKGKKRSKTAADEEDEEVPAKRARKGGADMPDIDEEEFAQLQEKLFGDKAKSSATTSPKKGRATGKARKAR</sequence>
<dbReference type="GO" id="GO:0031072">
    <property type="term" value="F:heat shock protein binding"/>
    <property type="evidence" value="ECO:0007669"/>
    <property type="project" value="TreeGrafter"/>
</dbReference>
<dbReference type="OrthoDB" id="110024at2759"/>
<evidence type="ECO:0000313" key="3">
    <source>
        <dbReference type="EMBL" id="EPT06021.1"/>
    </source>
</evidence>
<dbReference type="FunCoup" id="S8FY41">
    <property type="interactions" value="698"/>
</dbReference>
<protein>
    <recommendedName>
        <fullName evidence="2">J domain-containing protein</fullName>
    </recommendedName>
</protein>
<feature type="compositionally biased region" description="Basic and acidic residues" evidence="1">
    <location>
        <begin position="82"/>
        <end position="93"/>
    </location>
</feature>
<accession>S8FY41</accession>
<dbReference type="Proteomes" id="UP000015241">
    <property type="component" value="Unassembled WGS sequence"/>
</dbReference>
<feature type="region of interest" description="Disordered" evidence="1">
    <location>
        <begin position="82"/>
        <end position="102"/>
    </location>
</feature>
<dbReference type="PANTHER" id="PTHR44144">
    <property type="entry name" value="DNAJ HOMOLOG SUBFAMILY C MEMBER 9"/>
    <property type="match status" value="1"/>
</dbReference>
<reference evidence="3 4" key="1">
    <citation type="journal article" date="2012" name="Science">
        <title>The Paleozoic origin of enzymatic lignin decomposition reconstructed from 31 fungal genomes.</title>
        <authorList>
            <person name="Floudas D."/>
            <person name="Binder M."/>
            <person name="Riley R."/>
            <person name="Barry K."/>
            <person name="Blanchette R.A."/>
            <person name="Henrissat B."/>
            <person name="Martinez A.T."/>
            <person name="Otillar R."/>
            <person name="Spatafora J.W."/>
            <person name="Yadav J.S."/>
            <person name="Aerts A."/>
            <person name="Benoit I."/>
            <person name="Boyd A."/>
            <person name="Carlson A."/>
            <person name="Copeland A."/>
            <person name="Coutinho P.M."/>
            <person name="de Vries R.P."/>
            <person name="Ferreira P."/>
            <person name="Findley K."/>
            <person name="Foster B."/>
            <person name="Gaskell J."/>
            <person name="Glotzer D."/>
            <person name="Gorecki P."/>
            <person name="Heitman J."/>
            <person name="Hesse C."/>
            <person name="Hori C."/>
            <person name="Igarashi K."/>
            <person name="Jurgens J.A."/>
            <person name="Kallen N."/>
            <person name="Kersten P."/>
            <person name="Kohler A."/>
            <person name="Kuees U."/>
            <person name="Kumar T.K.A."/>
            <person name="Kuo A."/>
            <person name="LaButti K."/>
            <person name="Larrondo L.F."/>
            <person name="Lindquist E."/>
            <person name="Ling A."/>
            <person name="Lombard V."/>
            <person name="Lucas S."/>
            <person name="Lundell T."/>
            <person name="Martin R."/>
            <person name="McLaughlin D.J."/>
            <person name="Morgenstern I."/>
            <person name="Morin E."/>
            <person name="Murat C."/>
            <person name="Nagy L.G."/>
            <person name="Nolan M."/>
            <person name="Ohm R.A."/>
            <person name="Patyshakuliyeva A."/>
            <person name="Rokas A."/>
            <person name="Ruiz-Duenas F.J."/>
            <person name="Sabat G."/>
            <person name="Salamov A."/>
            <person name="Samejima M."/>
            <person name="Schmutz J."/>
            <person name="Slot J.C."/>
            <person name="St John F."/>
            <person name="Stenlid J."/>
            <person name="Sun H."/>
            <person name="Sun S."/>
            <person name="Syed K."/>
            <person name="Tsang A."/>
            <person name="Wiebenga A."/>
            <person name="Young D."/>
            <person name="Pisabarro A."/>
            <person name="Eastwood D.C."/>
            <person name="Martin F."/>
            <person name="Cullen D."/>
            <person name="Grigoriev I.V."/>
            <person name="Hibbett D.S."/>
        </authorList>
    </citation>
    <scope>NUCLEOTIDE SEQUENCE</scope>
    <source>
        <strain evidence="4">FP-58527</strain>
    </source>
</reference>
<dbReference type="eggNOG" id="KOG0719">
    <property type="taxonomic scope" value="Eukaryota"/>
</dbReference>
<dbReference type="InterPro" id="IPR036869">
    <property type="entry name" value="J_dom_sf"/>
</dbReference>